<evidence type="ECO:0000313" key="1">
    <source>
        <dbReference type="EMBL" id="MBD2829359.1"/>
    </source>
</evidence>
<sequence length="296" mass="29627">MRVLDGLALQGAGQPVGGLAVPLFGGGAQPALGADVAAVLQEVGERVRAERVALLGGLAQPVLGAGLVPALAEVPAERVGGGGGAGHGGDAPPAGGLVRVAALVQQHAQVVRGGPVAVGGGGAQIAFGAVQVAPAQQQGAQDAHGGGVAGVGGAAVPCLALGVVRGVDRVGGAVLGSGALGCRVAVGRGRVAVGRGRVEVTGPLDRRTRPGGGSGKRRVYRAIRLLAALSRKPPCLQQSCPVPHKYHRRTTCNPRTPGISRTVRSLQRFVDMPTERQVKHVRTQLLPSEPRFTPSA</sequence>
<organism evidence="1">
    <name type="scientific">Streptomyces globisporus</name>
    <dbReference type="NCBI Taxonomy" id="1908"/>
    <lineage>
        <taxon>Bacteria</taxon>
        <taxon>Bacillati</taxon>
        <taxon>Actinomycetota</taxon>
        <taxon>Actinomycetes</taxon>
        <taxon>Kitasatosporales</taxon>
        <taxon>Streptomycetaceae</taxon>
        <taxon>Streptomyces</taxon>
    </lineage>
</organism>
<dbReference type="EMBL" id="JACWUS010000001">
    <property type="protein sequence ID" value="MBD2829359.1"/>
    <property type="molecule type" value="Genomic_DNA"/>
</dbReference>
<dbReference type="AlphaFoldDB" id="A0A927BLD6"/>
<reference evidence="1" key="1">
    <citation type="journal article" date="2020" name="PLoS ONE">
        <title>Isolation and characterization of Streptomyces bacteriophages and Streptomyces strains encoding biosynthetic arsenals: Streptomyces strains and phages for antibiotic discovery.</title>
        <authorList>
            <person name="Montano E.T."/>
            <person name="Nideffer J.F."/>
            <person name="Brumage L."/>
            <person name="Erb M."/>
            <person name="Derman A.I."/>
            <person name="Davis J.P."/>
            <person name="Estrada E."/>
            <person name="Fu S."/>
            <person name="Le D."/>
            <person name="Vuppala A."/>
            <person name="Tran C."/>
            <person name="Luterstein E."/>
            <person name="Lakkaraju S."/>
            <person name="Panchagnula S."/>
            <person name="Ren C."/>
            <person name="Doan J."/>
            <person name="Tran S."/>
            <person name="Soriano J."/>
            <person name="Fujita Y."/>
            <person name="Gutala P."/>
            <person name="Fujii Q."/>
            <person name="Lee M."/>
            <person name="Bui A."/>
            <person name="Villarreal C."/>
            <person name="Shing S.R."/>
            <person name="Kim S."/>
            <person name="Freeman D."/>
            <person name="Racha V."/>
            <person name="Ho A."/>
            <person name="Kumar P."/>
            <person name="Falah K."/>
            <person name="Dawson T."/>
            <person name="Enustun E."/>
            <person name="Prichard A."/>
            <person name="Gomez A."/>
            <person name="Khanna K."/>
            <person name="Trigg S."/>
            <person name="Fernandez L."/>
            <person name="Pogliano K."/>
            <person name="Pogliano J."/>
        </authorList>
    </citation>
    <scope>NUCLEOTIDE SEQUENCE</scope>
    <source>
        <strain evidence="1">QF2</strain>
    </source>
</reference>
<proteinExistence type="predicted"/>
<gene>
    <name evidence="1" type="ORF">ID875_15805</name>
</gene>
<name>A0A927BLD6_STRGL</name>
<accession>A0A927BLD6</accession>
<protein>
    <submittedName>
        <fullName evidence="1">Uncharacterized protein</fullName>
    </submittedName>
</protein>
<comment type="caution">
    <text evidence="1">The sequence shown here is derived from an EMBL/GenBank/DDBJ whole genome shotgun (WGS) entry which is preliminary data.</text>
</comment>